<comment type="caution">
    <text evidence="1">The sequence shown here is derived from an EMBL/GenBank/DDBJ whole genome shotgun (WGS) entry which is preliminary data.</text>
</comment>
<sequence length="77" mass="8371">MYLYQSLCTSEIQVKSPPHRMSSFTVGSRVFFYDSNGRLAGGVVELTSVMGNGLQIVRIKCDNGKIITLPAAGVFRG</sequence>
<organism evidence="1 2">
    <name type="scientific">Armillaria luteobubalina</name>
    <dbReference type="NCBI Taxonomy" id="153913"/>
    <lineage>
        <taxon>Eukaryota</taxon>
        <taxon>Fungi</taxon>
        <taxon>Dikarya</taxon>
        <taxon>Basidiomycota</taxon>
        <taxon>Agaricomycotina</taxon>
        <taxon>Agaricomycetes</taxon>
        <taxon>Agaricomycetidae</taxon>
        <taxon>Agaricales</taxon>
        <taxon>Marasmiineae</taxon>
        <taxon>Physalacriaceae</taxon>
        <taxon>Armillaria</taxon>
    </lineage>
</organism>
<dbReference type="AlphaFoldDB" id="A0AA39UJL0"/>
<evidence type="ECO:0000313" key="1">
    <source>
        <dbReference type="EMBL" id="KAK0485519.1"/>
    </source>
</evidence>
<accession>A0AA39UJL0</accession>
<reference evidence="1" key="1">
    <citation type="submission" date="2023-06" db="EMBL/GenBank/DDBJ databases">
        <authorList>
            <consortium name="Lawrence Berkeley National Laboratory"/>
            <person name="Ahrendt S."/>
            <person name="Sahu N."/>
            <person name="Indic B."/>
            <person name="Wong-Bajracharya J."/>
            <person name="Merenyi Z."/>
            <person name="Ke H.-M."/>
            <person name="Monk M."/>
            <person name="Kocsube S."/>
            <person name="Drula E."/>
            <person name="Lipzen A."/>
            <person name="Balint B."/>
            <person name="Henrissat B."/>
            <person name="Andreopoulos B."/>
            <person name="Martin F.M."/>
            <person name="Harder C.B."/>
            <person name="Rigling D."/>
            <person name="Ford K.L."/>
            <person name="Foster G.D."/>
            <person name="Pangilinan J."/>
            <person name="Papanicolaou A."/>
            <person name="Barry K."/>
            <person name="LaButti K."/>
            <person name="Viragh M."/>
            <person name="Koriabine M."/>
            <person name="Yan M."/>
            <person name="Riley R."/>
            <person name="Champramary S."/>
            <person name="Plett K.L."/>
            <person name="Tsai I.J."/>
            <person name="Slot J."/>
            <person name="Sipos G."/>
            <person name="Plett J."/>
            <person name="Nagy L.G."/>
            <person name="Grigoriev I.V."/>
        </authorList>
    </citation>
    <scope>NUCLEOTIDE SEQUENCE</scope>
    <source>
        <strain evidence="1">HWK02</strain>
    </source>
</reference>
<protein>
    <submittedName>
        <fullName evidence="1">Uncharacterized protein</fullName>
    </submittedName>
</protein>
<gene>
    <name evidence="1" type="ORF">EDD18DRAFT_698727</name>
</gene>
<keyword evidence="2" id="KW-1185">Reference proteome</keyword>
<name>A0AA39UJL0_9AGAR</name>
<dbReference type="Proteomes" id="UP001175228">
    <property type="component" value="Unassembled WGS sequence"/>
</dbReference>
<dbReference type="EMBL" id="JAUEPU010000050">
    <property type="protein sequence ID" value="KAK0485519.1"/>
    <property type="molecule type" value="Genomic_DNA"/>
</dbReference>
<proteinExistence type="predicted"/>
<evidence type="ECO:0000313" key="2">
    <source>
        <dbReference type="Proteomes" id="UP001175228"/>
    </source>
</evidence>